<dbReference type="RefSeq" id="WP_111575198.1">
    <property type="nucleotide sequence ID" value="NZ_JBHEEY010000004.1"/>
</dbReference>
<comment type="caution">
    <text evidence="1">The sequence shown here is derived from an EMBL/GenBank/DDBJ whole genome shotgun (WGS) entry which is preliminary data.</text>
</comment>
<dbReference type="AlphaFoldDB" id="A0A364JV83"/>
<accession>A0A364JV83</accession>
<dbReference type="Proteomes" id="UP000249453">
    <property type="component" value="Unassembled WGS sequence"/>
</dbReference>
<keyword evidence="2" id="KW-1185">Reference proteome</keyword>
<name>A0A364JV83_9HYPH</name>
<dbReference type="EMBL" id="QLMK01000005">
    <property type="protein sequence ID" value="RAK29025.1"/>
    <property type="molecule type" value="Genomic_DNA"/>
</dbReference>
<organism evidence="1 2">
    <name type="scientific">Falsochrobactrum ovis</name>
    <dbReference type="NCBI Taxonomy" id="1293442"/>
    <lineage>
        <taxon>Bacteria</taxon>
        <taxon>Pseudomonadati</taxon>
        <taxon>Pseudomonadota</taxon>
        <taxon>Alphaproteobacteria</taxon>
        <taxon>Hyphomicrobiales</taxon>
        <taxon>Brucellaceae</taxon>
        <taxon>Falsochrobactrum</taxon>
    </lineage>
</organism>
<evidence type="ECO:0000313" key="1">
    <source>
        <dbReference type="EMBL" id="RAK29025.1"/>
    </source>
</evidence>
<evidence type="ECO:0000313" key="2">
    <source>
        <dbReference type="Proteomes" id="UP000249453"/>
    </source>
</evidence>
<sequence length="72" mass="8134">MGKAPKTAQEIADIFKHELEKHGYHLDTVNVVPQGATGDWRPVFGGSNFPCGFTTLSDEIRDRLRNTYEIKE</sequence>
<reference evidence="1 2" key="1">
    <citation type="submission" date="2018-06" db="EMBL/GenBank/DDBJ databases">
        <title>Genomic Encyclopedia of Type Strains, Phase IV (KMG-IV): sequencing the most valuable type-strain genomes for metagenomic binning, comparative biology and taxonomic classification.</title>
        <authorList>
            <person name="Goeker M."/>
        </authorList>
    </citation>
    <scope>NUCLEOTIDE SEQUENCE [LARGE SCALE GENOMIC DNA]</scope>
    <source>
        <strain evidence="1 2">DSM 26720</strain>
    </source>
</reference>
<proteinExistence type="predicted"/>
<gene>
    <name evidence="1" type="ORF">C7374_10574</name>
</gene>
<protein>
    <submittedName>
        <fullName evidence="1">Uncharacterized protein</fullName>
    </submittedName>
</protein>